<organism evidence="2">
    <name type="scientific">marine sediment metagenome</name>
    <dbReference type="NCBI Taxonomy" id="412755"/>
    <lineage>
        <taxon>unclassified sequences</taxon>
        <taxon>metagenomes</taxon>
        <taxon>ecological metagenomes</taxon>
    </lineage>
</organism>
<reference evidence="2" key="1">
    <citation type="journal article" date="2014" name="Front. Microbiol.">
        <title>High frequency of phylogenetically diverse reductive dehalogenase-homologous genes in deep subseafloor sedimentary metagenomes.</title>
        <authorList>
            <person name="Kawai M."/>
            <person name="Futagami T."/>
            <person name="Toyoda A."/>
            <person name="Takaki Y."/>
            <person name="Nishi S."/>
            <person name="Hori S."/>
            <person name="Arai W."/>
            <person name="Tsubouchi T."/>
            <person name="Morono Y."/>
            <person name="Uchiyama I."/>
            <person name="Ito T."/>
            <person name="Fujiyama A."/>
            <person name="Inagaki F."/>
            <person name="Takami H."/>
        </authorList>
    </citation>
    <scope>NUCLEOTIDE SEQUENCE</scope>
    <source>
        <strain evidence="2">Expedition CK06-06</strain>
    </source>
</reference>
<dbReference type="AlphaFoldDB" id="X0T6P0"/>
<feature type="region of interest" description="Disordered" evidence="1">
    <location>
        <begin position="1"/>
        <end position="51"/>
    </location>
</feature>
<sequence>RDMTALQPEIEEIQSAINPNEKDNLEQPFREKALSRSNITPKASDPVESPKNKFKAKVNWLIA</sequence>
<evidence type="ECO:0000313" key="2">
    <source>
        <dbReference type="EMBL" id="GAF89163.1"/>
    </source>
</evidence>
<proteinExistence type="predicted"/>
<gene>
    <name evidence="2" type="ORF">S01H1_29303</name>
</gene>
<dbReference type="EMBL" id="BARS01017960">
    <property type="protein sequence ID" value="GAF89163.1"/>
    <property type="molecule type" value="Genomic_DNA"/>
</dbReference>
<feature type="non-terminal residue" evidence="2">
    <location>
        <position position="1"/>
    </location>
</feature>
<name>X0T6P0_9ZZZZ</name>
<evidence type="ECO:0000256" key="1">
    <source>
        <dbReference type="SAM" id="MobiDB-lite"/>
    </source>
</evidence>
<comment type="caution">
    <text evidence="2">The sequence shown here is derived from an EMBL/GenBank/DDBJ whole genome shotgun (WGS) entry which is preliminary data.</text>
</comment>
<accession>X0T6P0</accession>
<protein>
    <submittedName>
        <fullName evidence="2">Uncharacterized protein</fullName>
    </submittedName>
</protein>
<feature type="compositionally biased region" description="Basic and acidic residues" evidence="1">
    <location>
        <begin position="20"/>
        <end position="34"/>
    </location>
</feature>